<evidence type="ECO:0000256" key="3">
    <source>
        <dbReference type="ARBA" id="ARBA00013047"/>
    </source>
</evidence>
<keyword evidence="5 12" id="KW-0436">Ligase</keyword>
<evidence type="ECO:0000313" key="16">
    <source>
        <dbReference type="Proteomes" id="UP000070063"/>
    </source>
</evidence>
<gene>
    <name evidence="12" type="primary">purM</name>
    <name evidence="15" type="ORF">HMPREF3225_00659</name>
</gene>
<feature type="domain" description="PurM-like N-terminal" evidence="13">
    <location>
        <begin position="63"/>
        <end position="168"/>
    </location>
</feature>
<dbReference type="GO" id="GO:0004641">
    <property type="term" value="F:phosphoribosylformylglycinamidine cyclo-ligase activity"/>
    <property type="evidence" value="ECO:0007669"/>
    <property type="project" value="UniProtKB-UniRule"/>
</dbReference>
<dbReference type="HAMAP" id="MF_00741">
    <property type="entry name" value="AIRS"/>
    <property type="match status" value="1"/>
</dbReference>
<dbReference type="NCBIfam" id="TIGR00878">
    <property type="entry name" value="purM"/>
    <property type="match status" value="1"/>
</dbReference>
<evidence type="ECO:0000256" key="2">
    <source>
        <dbReference type="ARBA" id="ARBA00010280"/>
    </source>
</evidence>
<dbReference type="Pfam" id="PF02769">
    <property type="entry name" value="AIRS_C"/>
    <property type="match status" value="1"/>
</dbReference>
<reference evidence="15 16" key="1">
    <citation type="submission" date="2016-01" db="EMBL/GenBank/DDBJ databases">
        <authorList>
            <person name="Mitreva M."/>
            <person name="Pepin K.H."/>
            <person name="Mihindukulasuriya K.A."/>
            <person name="Fulton R."/>
            <person name="Fronick C."/>
            <person name="O'Laughlin M."/>
            <person name="Miner T."/>
            <person name="Herter B."/>
            <person name="Rosa B.A."/>
            <person name="Cordes M."/>
            <person name="Tomlinson C."/>
            <person name="Wollam A."/>
            <person name="Palsikar V.B."/>
            <person name="Mardis E.R."/>
            <person name="Wilson R.K."/>
        </authorList>
    </citation>
    <scope>NUCLEOTIDE SEQUENCE [LARGE SCALE GENOMIC DNA]</scope>
    <source>
        <strain evidence="15 16">MJR7738</strain>
    </source>
</reference>
<dbReference type="EC" id="6.3.3.1" evidence="3 12"/>
<dbReference type="FunFam" id="3.30.1330.10:FF:000001">
    <property type="entry name" value="Phosphoribosylformylglycinamidine cyclo-ligase"/>
    <property type="match status" value="1"/>
</dbReference>
<proteinExistence type="inferred from homology"/>
<dbReference type="Gene3D" id="3.90.650.10">
    <property type="entry name" value="PurM-like C-terminal domain"/>
    <property type="match status" value="1"/>
</dbReference>
<dbReference type="Proteomes" id="UP000070063">
    <property type="component" value="Unassembled WGS sequence"/>
</dbReference>
<dbReference type="GO" id="GO:0006189">
    <property type="term" value="P:'de novo' IMP biosynthetic process"/>
    <property type="evidence" value="ECO:0007669"/>
    <property type="project" value="UniProtKB-UniRule"/>
</dbReference>
<protein>
    <recommendedName>
        <fullName evidence="4 12">Phosphoribosylformylglycinamidine cyclo-ligase</fullName>
        <ecNumber evidence="3 12">6.3.3.1</ecNumber>
    </recommendedName>
    <alternativeName>
        <fullName evidence="9 12">AIR synthase</fullName>
    </alternativeName>
    <alternativeName>
        <fullName evidence="10 12">AIRS</fullName>
    </alternativeName>
    <alternativeName>
        <fullName evidence="8 12">Phosphoribosyl-aminoimidazole synthetase</fullName>
    </alternativeName>
</protein>
<dbReference type="EMBL" id="LRQI01000027">
    <property type="protein sequence ID" value="KXA39299.1"/>
    <property type="molecule type" value="Genomic_DNA"/>
</dbReference>
<evidence type="ECO:0000256" key="11">
    <source>
        <dbReference type="ARBA" id="ARBA00049057"/>
    </source>
</evidence>
<evidence type="ECO:0000256" key="10">
    <source>
        <dbReference type="ARBA" id="ARBA00033093"/>
    </source>
</evidence>
<dbReference type="InterPro" id="IPR036676">
    <property type="entry name" value="PurM-like_C_sf"/>
</dbReference>
<comment type="pathway">
    <text evidence="1 12">Purine metabolism; IMP biosynthesis via de novo pathway; 5-amino-1-(5-phospho-D-ribosyl)imidazole from N(2)-formyl-N(1)-(5-phospho-D-ribosyl)glycinamide: step 2/2.</text>
</comment>
<dbReference type="FunFam" id="3.90.650.10:FF:000001">
    <property type="entry name" value="Phosphoribosylformylglycinamidine cyclo-ligase"/>
    <property type="match status" value="1"/>
</dbReference>
<comment type="similarity">
    <text evidence="2 12">Belongs to the AIR synthase family.</text>
</comment>
<evidence type="ECO:0000313" key="15">
    <source>
        <dbReference type="EMBL" id="KXA39299.1"/>
    </source>
</evidence>
<dbReference type="CDD" id="cd02196">
    <property type="entry name" value="PurM"/>
    <property type="match status" value="1"/>
</dbReference>
<evidence type="ECO:0000256" key="4">
    <source>
        <dbReference type="ARBA" id="ARBA00020367"/>
    </source>
</evidence>
<feature type="domain" description="PurM-like C-terminal" evidence="14">
    <location>
        <begin position="180"/>
        <end position="343"/>
    </location>
</feature>
<dbReference type="InterPro" id="IPR004733">
    <property type="entry name" value="PurM_cligase"/>
</dbReference>
<evidence type="ECO:0000259" key="14">
    <source>
        <dbReference type="Pfam" id="PF02769"/>
    </source>
</evidence>
<evidence type="ECO:0000259" key="13">
    <source>
        <dbReference type="Pfam" id="PF00586"/>
    </source>
</evidence>
<evidence type="ECO:0000256" key="8">
    <source>
        <dbReference type="ARBA" id="ARBA00031908"/>
    </source>
</evidence>
<keyword evidence="7 12" id="KW-0067">ATP-binding</keyword>
<comment type="subcellular location">
    <subcellularLocation>
        <location evidence="12">Cytoplasm</location>
    </subcellularLocation>
</comment>
<evidence type="ECO:0000256" key="5">
    <source>
        <dbReference type="ARBA" id="ARBA00022598"/>
    </source>
</evidence>
<dbReference type="PANTHER" id="PTHR10520">
    <property type="entry name" value="TRIFUNCTIONAL PURINE BIOSYNTHETIC PROTEIN ADENOSINE-3-RELATED"/>
    <property type="match status" value="1"/>
</dbReference>
<dbReference type="Gene3D" id="3.30.1330.10">
    <property type="entry name" value="PurM-like, N-terminal domain"/>
    <property type="match status" value="1"/>
</dbReference>
<comment type="caution">
    <text evidence="15">The sequence shown here is derived from an EMBL/GenBank/DDBJ whole genome shotgun (WGS) entry which is preliminary data.</text>
</comment>
<evidence type="ECO:0000256" key="1">
    <source>
        <dbReference type="ARBA" id="ARBA00004686"/>
    </source>
</evidence>
<dbReference type="GO" id="GO:0005737">
    <property type="term" value="C:cytoplasm"/>
    <property type="evidence" value="ECO:0007669"/>
    <property type="project" value="UniProtKB-SubCell"/>
</dbReference>
<organism evidence="15 16">
    <name type="scientific">Staphylococcus lugdunensis</name>
    <dbReference type="NCBI Taxonomy" id="28035"/>
    <lineage>
        <taxon>Bacteria</taxon>
        <taxon>Bacillati</taxon>
        <taxon>Bacillota</taxon>
        <taxon>Bacilli</taxon>
        <taxon>Bacillales</taxon>
        <taxon>Staphylococcaceae</taxon>
        <taxon>Staphylococcus</taxon>
    </lineage>
</organism>
<dbReference type="PANTHER" id="PTHR10520:SF12">
    <property type="entry name" value="TRIFUNCTIONAL PURINE BIOSYNTHETIC PROTEIN ADENOSINE-3"/>
    <property type="match status" value="1"/>
</dbReference>
<keyword evidence="6 12" id="KW-0547">Nucleotide-binding</keyword>
<dbReference type="AlphaFoldDB" id="A0ABD4EH66"/>
<evidence type="ECO:0000256" key="6">
    <source>
        <dbReference type="ARBA" id="ARBA00022741"/>
    </source>
</evidence>
<name>A0ABD4EH66_STALU</name>
<dbReference type="InterPro" id="IPR036921">
    <property type="entry name" value="PurM-like_N_sf"/>
</dbReference>
<dbReference type="InterPro" id="IPR010918">
    <property type="entry name" value="PurM-like_C_dom"/>
</dbReference>
<evidence type="ECO:0000256" key="12">
    <source>
        <dbReference type="HAMAP-Rule" id="MF_00741"/>
    </source>
</evidence>
<dbReference type="GO" id="GO:0005524">
    <property type="term" value="F:ATP binding"/>
    <property type="evidence" value="ECO:0007669"/>
    <property type="project" value="UniProtKB-KW"/>
</dbReference>
<comment type="catalytic activity">
    <reaction evidence="11 12">
        <text>2-formamido-N(1)-(5-O-phospho-beta-D-ribosyl)acetamidine + ATP = 5-amino-1-(5-phospho-beta-D-ribosyl)imidazole + ADP + phosphate + H(+)</text>
        <dbReference type="Rhea" id="RHEA:23032"/>
        <dbReference type="ChEBI" id="CHEBI:15378"/>
        <dbReference type="ChEBI" id="CHEBI:30616"/>
        <dbReference type="ChEBI" id="CHEBI:43474"/>
        <dbReference type="ChEBI" id="CHEBI:137981"/>
        <dbReference type="ChEBI" id="CHEBI:147287"/>
        <dbReference type="ChEBI" id="CHEBI:456216"/>
        <dbReference type="EC" id="6.3.3.1"/>
    </reaction>
</comment>
<dbReference type="InterPro" id="IPR016188">
    <property type="entry name" value="PurM-like_N"/>
</dbReference>
<keyword evidence="12" id="KW-0963">Cytoplasm</keyword>
<keyword evidence="12" id="KW-0658">Purine biosynthesis</keyword>
<dbReference type="Pfam" id="PF00586">
    <property type="entry name" value="AIRS"/>
    <property type="match status" value="1"/>
</dbReference>
<sequence length="350" mass="38195">MIEREIKMSKAYEQSGVDIEAGYEAVERMSAHVKRTLRKEVLGGLGGFGATFDLSQLQMTAPMLVSGTDGVGTKLKLAIDHDRHDTIGIDAVAMCVNDILTTGAEPLYFLDYIAANKVVPEVIEQIVKGVSEGCQQTNTALIGGETAEMGEMYHEGEYDLAGFAVGAVEKAEYIDGSNIKAGHAIIGLASSGIHSNGYSLVRKLIKQTDIDLYDDFNGQTYLDTFLTPTRLYVKPILDLKDKVTIMGMNHITGGGFYENIPRVLPDGLAAQIDVNTFPTPPIFDWLQQQGQISTDEMYNIFNMGIGYTVIVSQDDIAKALDVLKKHDVPAYHIGNVIEDAHVPIYLKGVE</sequence>
<dbReference type="SUPFAM" id="SSF56042">
    <property type="entry name" value="PurM C-terminal domain-like"/>
    <property type="match status" value="1"/>
</dbReference>
<evidence type="ECO:0000256" key="7">
    <source>
        <dbReference type="ARBA" id="ARBA00022840"/>
    </source>
</evidence>
<dbReference type="SUPFAM" id="SSF55326">
    <property type="entry name" value="PurM N-terminal domain-like"/>
    <property type="match status" value="1"/>
</dbReference>
<evidence type="ECO:0000256" key="9">
    <source>
        <dbReference type="ARBA" id="ARBA00032931"/>
    </source>
</evidence>
<accession>A0ABD4EH66</accession>